<dbReference type="InterPro" id="IPR011041">
    <property type="entry name" value="Quinoprot_gluc/sorb_DH_b-prop"/>
</dbReference>
<evidence type="ECO:0000256" key="1">
    <source>
        <dbReference type="SAM" id="SignalP"/>
    </source>
</evidence>
<keyword evidence="4" id="KW-1185">Reference proteome</keyword>
<dbReference type="EMBL" id="JAAIKB010000013">
    <property type="protein sequence ID" value="NGM23117.1"/>
    <property type="molecule type" value="Genomic_DNA"/>
</dbReference>
<dbReference type="InterPro" id="IPR012938">
    <property type="entry name" value="Glc/Sorbosone_DH"/>
</dbReference>
<name>A0A6M1LSF9_9PROT</name>
<dbReference type="InterPro" id="IPR011042">
    <property type="entry name" value="6-blade_b-propeller_TolB-like"/>
</dbReference>
<sequence>MVRTSLLAAGFLAALATLPSLGPAFAQAPAPAPVPGWAVGRPEGSTLAPHAPRLTVTPADQVPVGALRLPPGFQAEIYAHGIPGARMMAEGPNGTIFAGSRAIGRVYAVRRNADGTTRTSIVAQGLAQPNGLVMVGNSLFVIAVNRVLRYDNIEANLDNVPAPVELTAAFGLPTEQEHAGNHHWKFASLGPDGRIYTNVGVNCNVCETDRDKFALLVSFNPDGSDRRIEARGVRNSVGMAHHPVTRELWATNNGRDWAGNDWPNDTLHRIRRSGEDHGFPFCSAGSADPQFNGGRACSEFVQPAALLGPHTAALGMRFYTGTMFPEQYRNQIFIARRGSWNRERLSGFDVAVAHLDAQGNVTRVEEFMTGLRDDANQRFLGRPVDVQVARDGALLVADEQMGAIYRITYRQ</sequence>
<dbReference type="Gene3D" id="2.120.10.30">
    <property type="entry name" value="TolB, C-terminal domain"/>
    <property type="match status" value="1"/>
</dbReference>
<evidence type="ECO:0000313" key="3">
    <source>
        <dbReference type="EMBL" id="NGM23117.1"/>
    </source>
</evidence>
<organism evidence="3 4">
    <name type="scientific">Falsiroseomonas algicola</name>
    <dbReference type="NCBI Taxonomy" id="2716930"/>
    <lineage>
        <taxon>Bacteria</taxon>
        <taxon>Pseudomonadati</taxon>
        <taxon>Pseudomonadota</taxon>
        <taxon>Alphaproteobacteria</taxon>
        <taxon>Acetobacterales</taxon>
        <taxon>Roseomonadaceae</taxon>
        <taxon>Falsiroseomonas</taxon>
    </lineage>
</organism>
<gene>
    <name evidence="3" type="ORF">G3576_24100</name>
</gene>
<evidence type="ECO:0000259" key="2">
    <source>
        <dbReference type="Pfam" id="PF07995"/>
    </source>
</evidence>
<proteinExistence type="predicted"/>
<reference evidence="3 4" key="1">
    <citation type="submission" date="2020-03" db="EMBL/GenBank/DDBJ databases">
        <title>Roseomonas stagni sp. nov., isolated from pond water in Japan.</title>
        <authorList>
            <person name="Furuhata K."/>
            <person name="Miyamoto H."/>
            <person name="Goto K."/>
        </authorList>
    </citation>
    <scope>NUCLEOTIDE SEQUENCE [LARGE SCALE GENOMIC DNA]</scope>
    <source>
        <strain evidence="3 4">PeD5</strain>
    </source>
</reference>
<feature type="domain" description="Glucose/Sorbosone dehydrogenase" evidence="2">
    <location>
        <begin position="222"/>
        <end position="406"/>
    </location>
</feature>
<comment type="caution">
    <text evidence="3">The sequence shown here is derived from an EMBL/GenBank/DDBJ whole genome shotgun (WGS) entry which is preliminary data.</text>
</comment>
<feature type="chain" id="PRO_5026738121" evidence="1">
    <location>
        <begin position="27"/>
        <end position="411"/>
    </location>
</feature>
<dbReference type="Proteomes" id="UP000475385">
    <property type="component" value="Unassembled WGS sequence"/>
</dbReference>
<dbReference type="AlphaFoldDB" id="A0A6M1LSF9"/>
<feature type="signal peptide" evidence="1">
    <location>
        <begin position="1"/>
        <end position="26"/>
    </location>
</feature>
<dbReference type="Pfam" id="PF07995">
    <property type="entry name" value="GSDH"/>
    <property type="match status" value="1"/>
</dbReference>
<keyword evidence="1" id="KW-0732">Signal</keyword>
<dbReference type="SUPFAM" id="SSF50952">
    <property type="entry name" value="Soluble quinoprotein glucose dehydrogenase"/>
    <property type="match status" value="1"/>
</dbReference>
<protein>
    <submittedName>
        <fullName evidence="3">Sorbosone dehydrogenase family protein</fullName>
    </submittedName>
</protein>
<dbReference type="RefSeq" id="WP_164697040.1">
    <property type="nucleotide sequence ID" value="NZ_JAAIKB010000013.1"/>
</dbReference>
<evidence type="ECO:0000313" key="4">
    <source>
        <dbReference type="Proteomes" id="UP000475385"/>
    </source>
</evidence>
<dbReference type="PANTHER" id="PTHR33546:SF1">
    <property type="entry name" value="LARGE, MULTIFUNCTIONAL SECRETED PROTEIN"/>
    <property type="match status" value="1"/>
</dbReference>
<dbReference type="PANTHER" id="PTHR33546">
    <property type="entry name" value="LARGE, MULTIFUNCTIONAL SECRETED PROTEIN-RELATED"/>
    <property type="match status" value="1"/>
</dbReference>
<accession>A0A6M1LSF9</accession>